<keyword evidence="1" id="KW-0812">Transmembrane</keyword>
<dbReference type="AlphaFoldDB" id="K3Z1E2"/>
<evidence type="ECO:0000256" key="1">
    <source>
        <dbReference type="SAM" id="Phobius"/>
    </source>
</evidence>
<protein>
    <submittedName>
        <fullName evidence="2">Uncharacterized protein</fullName>
    </submittedName>
</protein>
<dbReference type="Gramene" id="KQL30494">
    <property type="protein sequence ID" value="KQL30494"/>
    <property type="gene ID" value="SETIT_020360mg"/>
</dbReference>
<keyword evidence="1" id="KW-1133">Transmembrane helix</keyword>
<keyword evidence="1" id="KW-0472">Membrane</keyword>
<dbReference type="EnsemblPlants" id="KQL30494">
    <property type="protein sequence ID" value="KQL30494"/>
    <property type="gene ID" value="SETIT_020360mg"/>
</dbReference>
<reference evidence="2" key="2">
    <citation type="submission" date="2018-08" db="UniProtKB">
        <authorList>
            <consortium name="EnsemblPlants"/>
        </authorList>
    </citation>
    <scope>IDENTIFICATION</scope>
    <source>
        <strain evidence="2">Yugu1</strain>
    </source>
</reference>
<sequence length="46" mass="5333">MRGRIFRWRILLRSSHSTRKLFSASCSSVSRILIATSILTWTNLPL</sequence>
<evidence type="ECO:0000313" key="2">
    <source>
        <dbReference type="EnsemblPlants" id="KQL30494"/>
    </source>
</evidence>
<dbReference type="Proteomes" id="UP000004995">
    <property type="component" value="Unassembled WGS sequence"/>
</dbReference>
<feature type="transmembrane region" description="Helical" evidence="1">
    <location>
        <begin position="21"/>
        <end position="41"/>
    </location>
</feature>
<name>K3Z1E2_SETIT</name>
<dbReference type="InParanoid" id="K3Z1E2"/>
<accession>K3Z1E2</accession>
<organism evidence="2 3">
    <name type="scientific">Setaria italica</name>
    <name type="common">Foxtail millet</name>
    <name type="synonym">Panicum italicum</name>
    <dbReference type="NCBI Taxonomy" id="4555"/>
    <lineage>
        <taxon>Eukaryota</taxon>
        <taxon>Viridiplantae</taxon>
        <taxon>Streptophyta</taxon>
        <taxon>Embryophyta</taxon>
        <taxon>Tracheophyta</taxon>
        <taxon>Spermatophyta</taxon>
        <taxon>Magnoliopsida</taxon>
        <taxon>Liliopsida</taxon>
        <taxon>Poales</taxon>
        <taxon>Poaceae</taxon>
        <taxon>PACMAD clade</taxon>
        <taxon>Panicoideae</taxon>
        <taxon>Panicodae</taxon>
        <taxon>Paniceae</taxon>
        <taxon>Cenchrinae</taxon>
        <taxon>Setaria</taxon>
    </lineage>
</organism>
<dbReference type="HOGENOM" id="CLU_3192255_0_0_1"/>
<evidence type="ECO:0000313" key="3">
    <source>
        <dbReference type="Proteomes" id="UP000004995"/>
    </source>
</evidence>
<reference evidence="3" key="1">
    <citation type="journal article" date="2012" name="Nat. Biotechnol.">
        <title>Reference genome sequence of the model plant Setaria.</title>
        <authorList>
            <person name="Bennetzen J.L."/>
            <person name="Schmutz J."/>
            <person name="Wang H."/>
            <person name="Percifield R."/>
            <person name="Hawkins J."/>
            <person name="Pontaroli A.C."/>
            <person name="Estep M."/>
            <person name="Feng L."/>
            <person name="Vaughn J.N."/>
            <person name="Grimwood J."/>
            <person name="Jenkins J."/>
            <person name="Barry K."/>
            <person name="Lindquist E."/>
            <person name="Hellsten U."/>
            <person name="Deshpande S."/>
            <person name="Wang X."/>
            <person name="Wu X."/>
            <person name="Mitros T."/>
            <person name="Triplett J."/>
            <person name="Yang X."/>
            <person name="Ye C.Y."/>
            <person name="Mauro-Herrera M."/>
            <person name="Wang L."/>
            <person name="Li P."/>
            <person name="Sharma M."/>
            <person name="Sharma R."/>
            <person name="Ronald P.C."/>
            <person name="Panaud O."/>
            <person name="Kellogg E.A."/>
            <person name="Brutnell T.P."/>
            <person name="Doust A.N."/>
            <person name="Tuskan G.A."/>
            <person name="Rokhsar D."/>
            <person name="Devos K.M."/>
        </authorList>
    </citation>
    <scope>NUCLEOTIDE SEQUENCE [LARGE SCALE GENOMIC DNA]</scope>
    <source>
        <strain evidence="3">cv. Yugu1</strain>
    </source>
</reference>
<proteinExistence type="predicted"/>
<dbReference type="EMBL" id="AGNK02000434">
    <property type="status" value="NOT_ANNOTATED_CDS"/>
    <property type="molecule type" value="Genomic_DNA"/>
</dbReference>
<keyword evidence="3" id="KW-1185">Reference proteome</keyword>